<keyword evidence="3" id="KW-1185">Reference proteome</keyword>
<gene>
    <name evidence="2" type="ORF">F7Q92_15990</name>
</gene>
<sequence>MSGLLTWRDRRRTARGLGLVLGLVLAVGWGSGHAADDKALHQALQEARFALVDDGAGVLDQTTGLVWARCVHGMRWTGRQCTGQADRVTQDAAMQLAVREREGVSQRWRLPHVADLRRLANRLAKVPELVPTLFPQSPRGPCWSATSVIDETAVNPYNYGNIQRGRNADNTVQLRFLHAWAMDPLAAGESSEEPKRTLHLVRLLYPSAP</sequence>
<dbReference type="RefSeq" id="WP_151125105.1">
    <property type="nucleotide sequence ID" value="NZ_CP088082.1"/>
</dbReference>
<accession>A0A643FBD4</accession>
<dbReference type="Pfam" id="PF07603">
    <property type="entry name" value="Lcl_C"/>
    <property type="match status" value="1"/>
</dbReference>
<evidence type="ECO:0000313" key="2">
    <source>
        <dbReference type="EMBL" id="KAB0577767.1"/>
    </source>
</evidence>
<proteinExistence type="predicted"/>
<dbReference type="Proteomes" id="UP000430120">
    <property type="component" value="Unassembled WGS sequence"/>
</dbReference>
<dbReference type="InterPro" id="IPR011460">
    <property type="entry name" value="Lcl_C"/>
</dbReference>
<dbReference type="EMBL" id="VZPB01000044">
    <property type="protein sequence ID" value="KAB0577767.1"/>
    <property type="molecule type" value="Genomic_DNA"/>
</dbReference>
<evidence type="ECO:0000259" key="1">
    <source>
        <dbReference type="Pfam" id="PF07603"/>
    </source>
</evidence>
<comment type="caution">
    <text evidence="2">The sequence shown here is derived from an EMBL/GenBank/DDBJ whole genome shotgun (WGS) entry which is preliminary data.</text>
</comment>
<evidence type="ECO:0000313" key="3">
    <source>
        <dbReference type="Proteomes" id="UP000430120"/>
    </source>
</evidence>
<dbReference type="AlphaFoldDB" id="A0A643FBD4"/>
<feature type="domain" description="Lcl C-terminal" evidence="1">
    <location>
        <begin position="58"/>
        <end position="166"/>
    </location>
</feature>
<organism evidence="2 3">
    <name type="scientific">Ideonella dechloratans</name>
    <dbReference type="NCBI Taxonomy" id="36863"/>
    <lineage>
        <taxon>Bacteria</taxon>
        <taxon>Pseudomonadati</taxon>
        <taxon>Pseudomonadota</taxon>
        <taxon>Betaproteobacteria</taxon>
        <taxon>Burkholderiales</taxon>
        <taxon>Sphaerotilaceae</taxon>
        <taxon>Ideonella</taxon>
    </lineage>
</organism>
<reference evidence="2 3" key="1">
    <citation type="submission" date="2019-09" db="EMBL/GenBank/DDBJ databases">
        <title>Draft genome sequences of 48 bacterial type strains from the CCUG.</title>
        <authorList>
            <person name="Tunovic T."/>
            <person name="Pineiro-Iglesias B."/>
            <person name="Unosson C."/>
            <person name="Inganas E."/>
            <person name="Ohlen M."/>
            <person name="Cardew S."/>
            <person name="Jensie-Markopoulos S."/>
            <person name="Salva-Serra F."/>
            <person name="Jaen-Luchoro D."/>
            <person name="Karlsson R."/>
            <person name="Svensson-Stadler L."/>
            <person name="Chun J."/>
            <person name="Moore E."/>
        </authorList>
    </citation>
    <scope>NUCLEOTIDE SEQUENCE [LARGE SCALE GENOMIC DNA]</scope>
    <source>
        <strain evidence="2 3">CCUG 30977</strain>
    </source>
</reference>
<dbReference type="OrthoDB" id="8555302at2"/>
<name>A0A643FBD4_IDEDE</name>
<protein>
    <submittedName>
        <fullName evidence="2">DUF1566 domain-containing protein</fullName>
    </submittedName>
</protein>